<proteinExistence type="predicted"/>
<dbReference type="Proteomes" id="UP001501705">
    <property type="component" value="Unassembled WGS sequence"/>
</dbReference>
<name>A0ABP4PF83_9ACTN</name>
<protein>
    <submittedName>
        <fullName evidence="1">Uncharacterized protein</fullName>
    </submittedName>
</protein>
<evidence type="ECO:0000313" key="1">
    <source>
        <dbReference type="EMBL" id="GAA1579610.1"/>
    </source>
</evidence>
<keyword evidence="2" id="KW-1185">Reference proteome</keyword>
<dbReference type="EMBL" id="BAAAPH010000012">
    <property type="protein sequence ID" value="GAA1579610.1"/>
    <property type="molecule type" value="Genomic_DNA"/>
</dbReference>
<evidence type="ECO:0000313" key="2">
    <source>
        <dbReference type="Proteomes" id="UP001501705"/>
    </source>
</evidence>
<accession>A0ABP4PF83</accession>
<comment type="caution">
    <text evidence="1">The sequence shown here is derived from an EMBL/GenBank/DDBJ whole genome shotgun (WGS) entry which is preliminary data.</text>
</comment>
<dbReference type="RefSeq" id="WP_344235113.1">
    <property type="nucleotide sequence ID" value="NZ_BAAAPH010000012.1"/>
</dbReference>
<sequence>MNVKKVLNTKGGRLLIAGVLGAGVLVGVTVAANGAVKPDCKTLSYPLCPRSVAASQVVDNSLPASKIVPADRAKFLKDTPDEYGKSDVSKDFDPVKVDKIGGSFKANKTKVGEFTLKPGTWLLNSTATFARTTKGVAGTRPQLALRVGASTTSFGTDYGTILGAEISPSADRELTGSTVKVVKVDKATTVEVFAFGYNDDASAAGSGEITAAASVTAVRVG</sequence>
<reference evidence="2" key="1">
    <citation type="journal article" date="2019" name="Int. J. Syst. Evol. Microbiol.">
        <title>The Global Catalogue of Microorganisms (GCM) 10K type strain sequencing project: providing services to taxonomists for standard genome sequencing and annotation.</title>
        <authorList>
            <consortium name="The Broad Institute Genomics Platform"/>
            <consortium name="The Broad Institute Genome Sequencing Center for Infectious Disease"/>
            <person name="Wu L."/>
            <person name="Ma J."/>
        </authorList>
    </citation>
    <scope>NUCLEOTIDE SEQUENCE [LARGE SCALE GENOMIC DNA]</scope>
    <source>
        <strain evidence="2">JCM 15572</strain>
    </source>
</reference>
<gene>
    <name evidence="1" type="ORF">GCM10009804_40260</name>
</gene>
<organism evidence="1 2">
    <name type="scientific">Kribbella hippodromi</name>
    <dbReference type="NCBI Taxonomy" id="434347"/>
    <lineage>
        <taxon>Bacteria</taxon>
        <taxon>Bacillati</taxon>
        <taxon>Actinomycetota</taxon>
        <taxon>Actinomycetes</taxon>
        <taxon>Propionibacteriales</taxon>
        <taxon>Kribbellaceae</taxon>
        <taxon>Kribbella</taxon>
    </lineage>
</organism>